<evidence type="ECO:0000313" key="3">
    <source>
        <dbReference type="Proteomes" id="UP000241890"/>
    </source>
</evidence>
<organism evidence="2 3">
    <name type="scientific">Hondaea fermentalgiana</name>
    <dbReference type="NCBI Taxonomy" id="2315210"/>
    <lineage>
        <taxon>Eukaryota</taxon>
        <taxon>Sar</taxon>
        <taxon>Stramenopiles</taxon>
        <taxon>Bigyra</taxon>
        <taxon>Labyrinthulomycetes</taxon>
        <taxon>Thraustochytrida</taxon>
        <taxon>Thraustochytriidae</taxon>
        <taxon>Hondaea</taxon>
    </lineage>
</organism>
<accession>A0A2R5FZW1</accession>
<evidence type="ECO:0000256" key="1">
    <source>
        <dbReference type="SAM" id="MobiDB-lite"/>
    </source>
</evidence>
<sequence length="215" mass="23044">MAVEPAGLGLENPVLASASTPTPAPSSPPSRVLTPLSSSAQYDEDTGPRTFYVEEGVSVLSLTSNRRIDATAFLSGVFRTIVEHGIQADMVASSVSDVALAFKHRTQQSNLEPDLTERIAALCKALEPIGVQSSYTQGHALIECETRGSNENGPCEFQSEIYRVFASHGILSHLFVSQASQRDPSQAALVSIVVPEKDVECAVQQMIRTELFVPA</sequence>
<dbReference type="Gene3D" id="3.30.2130.10">
    <property type="entry name" value="VC0802-like"/>
    <property type="match status" value="1"/>
</dbReference>
<dbReference type="Proteomes" id="UP000241890">
    <property type="component" value="Unassembled WGS sequence"/>
</dbReference>
<dbReference type="SUPFAM" id="SSF55021">
    <property type="entry name" value="ACT-like"/>
    <property type="match status" value="1"/>
</dbReference>
<keyword evidence="3" id="KW-1185">Reference proteome</keyword>
<name>A0A2R5FZW1_9STRA</name>
<dbReference type="InterPro" id="IPR045865">
    <property type="entry name" value="ACT-like_dom_sf"/>
</dbReference>
<evidence type="ECO:0000313" key="2">
    <source>
        <dbReference type="EMBL" id="GBG24307.1"/>
    </source>
</evidence>
<dbReference type="EMBL" id="BEYU01000005">
    <property type="protein sequence ID" value="GBG24307.1"/>
    <property type="molecule type" value="Genomic_DNA"/>
</dbReference>
<comment type="caution">
    <text evidence="2">The sequence shown here is derived from an EMBL/GenBank/DDBJ whole genome shotgun (WGS) entry which is preliminary data.</text>
</comment>
<gene>
    <name evidence="2" type="ORF">FCC1311_005252</name>
</gene>
<feature type="region of interest" description="Disordered" evidence="1">
    <location>
        <begin position="1"/>
        <end position="45"/>
    </location>
</feature>
<dbReference type="InParanoid" id="A0A2R5FZW1"/>
<dbReference type="AlphaFoldDB" id="A0A2R5FZW1"/>
<proteinExistence type="predicted"/>
<reference evidence="2 3" key="1">
    <citation type="submission" date="2017-12" db="EMBL/GenBank/DDBJ databases">
        <title>Sequencing, de novo assembly and annotation of complete genome of a new Thraustochytrid species, strain FCC1311.</title>
        <authorList>
            <person name="Sedici K."/>
            <person name="Godart F."/>
            <person name="Aiese Cigliano R."/>
            <person name="Sanseverino W."/>
            <person name="Barakat M."/>
            <person name="Ortet P."/>
            <person name="Marechal E."/>
            <person name="Cagnac O."/>
            <person name="Amato A."/>
        </authorList>
    </citation>
    <scope>NUCLEOTIDE SEQUENCE [LARGE SCALE GENOMIC DNA]</scope>
</reference>
<protein>
    <submittedName>
        <fullName evidence="2">Uncharacterized protein</fullName>
    </submittedName>
</protein>